<dbReference type="InterPro" id="IPR051677">
    <property type="entry name" value="AfsR-DnrI-RedD_regulator"/>
</dbReference>
<dbReference type="InterPro" id="IPR005158">
    <property type="entry name" value="BTAD"/>
</dbReference>
<evidence type="ECO:0000256" key="1">
    <source>
        <dbReference type="ARBA" id="ARBA00004496"/>
    </source>
</evidence>
<dbReference type="PANTHER" id="PTHR35807">
    <property type="entry name" value="TRANSCRIPTIONAL REGULATOR REDD-RELATED"/>
    <property type="match status" value="1"/>
</dbReference>
<sequence length="370" mass="43675">MNIYIVDDEASALDVLEIKIKKIVKFTSVLIKKFTNPVEVLNEIKKGAAVDAVFLDIEMPGLNGIELAEEIKQVNTEIDIIFLTAYNEYAVKAFELYALDYLLKPVKGERLQKTLDRVIAKKVIGSNMERTEIFVKFMRRFEIIYKETTSLNWKTYKVKELCAYFFNQQGIFLDKEKIIDDIWPDVNYEKAKVNFYTCISYLRKMFREIGMPEILQKNGNGYIMKLTFSSDLEELYTLLVKLKKNLECTEEECYKLVSLYPGDYMEENDYLWMRDRQNQIREEYLVVLENLAEKQAEDNKELAIFLLNKAIEINPFREKYYQCLLQLYTLLKRKTEGLNIFKQLESILQEEFHIPPSVETLELVKVLRSL</sequence>
<evidence type="ECO:0000256" key="4">
    <source>
        <dbReference type="ARBA" id="ARBA00023125"/>
    </source>
</evidence>
<dbReference type="OrthoDB" id="3190595at2"/>
<feature type="modified residue" description="4-aspartylphosphate" evidence="6">
    <location>
        <position position="56"/>
    </location>
</feature>
<evidence type="ECO:0000256" key="3">
    <source>
        <dbReference type="ARBA" id="ARBA00023015"/>
    </source>
</evidence>
<dbReference type="Pfam" id="PF03704">
    <property type="entry name" value="BTAD"/>
    <property type="match status" value="1"/>
</dbReference>
<dbReference type="InterPro" id="IPR011990">
    <property type="entry name" value="TPR-like_helical_dom_sf"/>
</dbReference>
<comment type="caution">
    <text evidence="8">The sequence shown here is derived from an EMBL/GenBank/DDBJ whole genome shotgun (WGS) entry which is preliminary data.</text>
</comment>
<dbReference type="SUPFAM" id="SSF48452">
    <property type="entry name" value="TPR-like"/>
    <property type="match status" value="1"/>
</dbReference>
<keyword evidence="9" id="KW-1185">Reference proteome</keyword>
<accession>A0A2N0Z132</accession>
<dbReference type="InterPro" id="IPR001789">
    <property type="entry name" value="Sig_transdc_resp-reg_receiver"/>
</dbReference>
<dbReference type="InterPro" id="IPR016032">
    <property type="entry name" value="Sig_transdc_resp-reg_C-effctor"/>
</dbReference>
<dbReference type="GO" id="GO:0003677">
    <property type="term" value="F:DNA binding"/>
    <property type="evidence" value="ECO:0007669"/>
    <property type="project" value="UniProtKB-KW"/>
</dbReference>
<dbReference type="EMBL" id="PISE01000027">
    <property type="protein sequence ID" value="PKG23203.1"/>
    <property type="molecule type" value="Genomic_DNA"/>
</dbReference>
<dbReference type="SMART" id="SM00448">
    <property type="entry name" value="REC"/>
    <property type="match status" value="1"/>
</dbReference>
<protein>
    <recommendedName>
        <fullName evidence="7">Response regulatory domain-containing protein</fullName>
    </recommendedName>
</protein>
<dbReference type="SMART" id="SM01043">
    <property type="entry name" value="BTAD"/>
    <property type="match status" value="1"/>
</dbReference>
<evidence type="ECO:0000256" key="5">
    <source>
        <dbReference type="ARBA" id="ARBA00023163"/>
    </source>
</evidence>
<evidence type="ECO:0000256" key="2">
    <source>
        <dbReference type="ARBA" id="ARBA00023012"/>
    </source>
</evidence>
<keyword evidence="6" id="KW-0597">Phosphoprotein</keyword>
<dbReference type="SUPFAM" id="SSF46894">
    <property type="entry name" value="C-terminal effector domain of the bipartite response regulators"/>
    <property type="match status" value="1"/>
</dbReference>
<gene>
    <name evidence="8" type="ORF">CWS01_13035</name>
</gene>
<dbReference type="SUPFAM" id="SSF52172">
    <property type="entry name" value="CheY-like"/>
    <property type="match status" value="1"/>
</dbReference>
<evidence type="ECO:0000313" key="9">
    <source>
        <dbReference type="Proteomes" id="UP000233375"/>
    </source>
</evidence>
<dbReference type="RefSeq" id="WP_101177643.1">
    <property type="nucleotide sequence ID" value="NZ_PISE01000027.1"/>
</dbReference>
<dbReference type="GO" id="GO:0005737">
    <property type="term" value="C:cytoplasm"/>
    <property type="evidence" value="ECO:0007669"/>
    <property type="project" value="UniProtKB-SubCell"/>
</dbReference>
<keyword evidence="4" id="KW-0238">DNA-binding</keyword>
<dbReference type="GO" id="GO:0000160">
    <property type="term" value="P:phosphorelay signal transduction system"/>
    <property type="evidence" value="ECO:0007669"/>
    <property type="project" value="UniProtKB-KW"/>
</dbReference>
<comment type="subcellular location">
    <subcellularLocation>
        <location evidence="1">Cytoplasm</location>
    </subcellularLocation>
</comment>
<dbReference type="InterPro" id="IPR011006">
    <property type="entry name" value="CheY-like_superfamily"/>
</dbReference>
<dbReference type="PROSITE" id="PS50110">
    <property type="entry name" value="RESPONSE_REGULATORY"/>
    <property type="match status" value="1"/>
</dbReference>
<keyword evidence="3" id="KW-0805">Transcription regulation</keyword>
<keyword evidence="5" id="KW-0804">Transcription</keyword>
<feature type="domain" description="Response regulatory" evidence="7">
    <location>
        <begin position="2"/>
        <end position="119"/>
    </location>
</feature>
<reference evidence="8 9" key="1">
    <citation type="journal article" date="2003" name="Int. J. Syst. Evol. Microbiol.">
        <title>Bacillus nealsonii sp. nov., isolated from a spacecraft-assembly facility, whose spores are gamma-radiation resistant.</title>
        <authorList>
            <person name="Venkateswaran K."/>
            <person name="Kempf M."/>
            <person name="Chen F."/>
            <person name="Satomi M."/>
            <person name="Nicholson W."/>
            <person name="Kern R."/>
        </authorList>
    </citation>
    <scope>NUCLEOTIDE SEQUENCE [LARGE SCALE GENOMIC DNA]</scope>
    <source>
        <strain evidence="8 9">FO-92</strain>
    </source>
</reference>
<evidence type="ECO:0000313" key="8">
    <source>
        <dbReference type="EMBL" id="PKG23203.1"/>
    </source>
</evidence>
<dbReference type="Gene3D" id="3.40.50.2300">
    <property type="match status" value="1"/>
</dbReference>
<dbReference type="InterPro" id="IPR036388">
    <property type="entry name" value="WH-like_DNA-bd_sf"/>
</dbReference>
<keyword evidence="2" id="KW-0902">Two-component regulatory system</keyword>
<organism evidence="8 9">
    <name type="scientific">Niallia nealsonii</name>
    <dbReference type="NCBI Taxonomy" id="115979"/>
    <lineage>
        <taxon>Bacteria</taxon>
        <taxon>Bacillati</taxon>
        <taxon>Bacillota</taxon>
        <taxon>Bacilli</taxon>
        <taxon>Bacillales</taxon>
        <taxon>Bacillaceae</taxon>
        <taxon>Niallia</taxon>
    </lineage>
</organism>
<dbReference type="AlphaFoldDB" id="A0A2N0Z132"/>
<dbReference type="GO" id="GO:0006355">
    <property type="term" value="P:regulation of DNA-templated transcription"/>
    <property type="evidence" value="ECO:0007669"/>
    <property type="project" value="InterPro"/>
</dbReference>
<evidence type="ECO:0000259" key="7">
    <source>
        <dbReference type="PROSITE" id="PS50110"/>
    </source>
</evidence>
<dbReference type="Proteomes" id="UP000233375">
    <property type="component" value="Unassembled WGS sequence"/>
</dbReference>
<name>A0A2N0Z132_9BACI</name>
<dbReference type="Gene3D" id="1.25.40.10">
    <property type="entry name" value="Tetratricopeptide repeat domain"/>
    <property type="match status" value="1"/>
</dbReference>
<dbReference type="Pfam" id="PF00072">
    <property type="entry name" value="Response_reg"/>
    <property type="match status" value="1"/>
</dbReference>
<dbReference type="PANTHER" id="PTHR35807:SF2">
    <property type="entry name" value="TRANSCRIPTIONAL ACTIVATOR DOMAIN"/>
    <property type="match status" value="1"/>
</dbReference>
<proteinExistence type="predicted"/>
<evidence type="ECO:0000256" key="6">
    <source>
        <dbReference type="PROSITE-ProRule" id="PRU00169"/>
    </source>
</evidence>
<dbReference type="Gene3D" id="1.10.10.10">
    <property type="entry name" value="Winged helix-like DNA-binding domain superfamily/Winged helix DNA-binding domain"/>
    <property type="match status" value="1"/>
</dbReference>